<dbReference type="PANTHER" id="PTHR24198:SF165">
    <property type="entry name" value="ANKYRIN REPEAT-CONTAINING PROTEIN-RELATED"/>
    <property type="match status" value="1"/>
</dbReference>
<evidence type="ECO:0000313" key="5">
    <source>
        <dbReference type="EMBL" id="TFB05969.1"/>
    </source>
</evidence>
<gene>
    <name evidence="5" type="ORF">CCMA1212_001385</name>
</gene>
<protein>
    <submittedName>
        <fullName evidence="5">Ankyrin-1</fullName>
    </submittedName>
</protein>
<dbReference type="Pfam" id="PF12796">
    <property type="entry name" value="Ank_2"/>
    <property type="match status" value="2"/>
</dbReference>
<evidence type="ECO:0000256" key="4">
    <source>
        <dbReference type="SAM" id="MobiDB-lite"/>
    </source>
</evidence>
<proteinExistence type="predicted"/>
<dbReference type="InterPro" id="IPR002110">
    <property type="entry name" value="Ankyrin_rpt"/>
</dbReference>
<dbReference type="PROSITE" id="PS50088">
    <property type="entry name" value="ANK_REPEAT"/>
    <property type="match status" value="3"/>
</dbReference>
<evidence type="ECO:0000256" key="1">
    <source>
        <dbReference type="ARBA" id="ARBA00022737"/>
    </source>
</evidence>
<keyword evidence="2 3" id="KW-0040">ANK repeat</keyword>
<sequence length="429" mass="47280">MSDAQDAATDTAPSLPGNSSQDAHSSFVQNLTRALPLSPLSLAAKEGDTERVKRLLENPDADVNAVDDDGNTPLTHAAREGHIEIVKMMLEDKNKLNADNYQRAFFAAAAANRWSYHDPVPILELLLATFNIDVNATDENSFTALHLAACNRRTGTVEFLLEIDGIDINKKDKSGLTALGRALAAGNGYVVGLLLPRKDLAWDANLDNSIQQAARSGCHDPLDSLLASGCAPVNNYLNPMSWAVMLLKHGADANAEDCNGRTPLWWAIREKEEEVVKKLIPVDTGTLCTLVLEEDLEKLKSMLRFNPKLEQRGRYGQTALHIAVKNGIFDIAEALMSAGADVDAEDNLGMTPLQSALKDRNIDLVLELLKRRANTTSIMSQEWRQVSDKGDVTLLSKAFDGELHLDFPDVHDDIWKFMRKHPHRESFLL</sequence>
<feature type="compositionally biased region" description="Polar residues" evidence="4">
    <location>
        <begin position="16"/>
        <end position="27"/>
    </location>
</feature>
<evidence type="ECO:0000256" key="2">
    <source>
        <dbReference type="ARBA" id="ARBA00023043"/>
    </source>
</evidence>
<dbReference type="SUPFAM" id="SSF48403">
    <property type="entry name" value="Ankyrin repeat"/>
    <property type="match status" value="1"/>
</dbReference>
<feature type="repeat" description="ANK" evidence="3">
    <location>
        <begin position="35"/>
        <end position="68"/>
    </location>
</feature>
<feature type="repeat" description="ANK" evidence="3">
    <location>
        <begin position="315"/>
        <end position="347"/>
    </location>
</feature>
<dbReference type="Gene3D" id="1.25.40.20">
    <property type="entry name" value="Ankyrin repeat-containing domain"/>
    <property type="match status" value="3"/>
</dbReference>
<reference evidence="5 6" key="1">
    <citation type="submission" date="2018-01" db="EMBL/GenBank/DDBJ databases">
        <title>Genome characterization of the sugarcane-associated fungus Trichoderma ghanense CCMA-1212 and their application in lignocelulose bioconversion.</title>
        <authorList>
            <person name="Steindorff A.S."/>
            <person name="Mendes T.D."/>
            <person name="Vilela E.S.D."/>
            <person name="Rodrigues D.S."/>
            <person name="Formighieri E.F."/>
            <person name="Melo I.S."/>
            <person name="Favaro L.C.L."/>
        </authorList>
    </citation>
    <scope>NUCLEOTIDE SEQUENCE [LARGE SCALE GENOMIC DNA]</scope>
    <source>
        <strain evidence="5 6">CCMA-1212</strain>
    </source>
</reference>
<keyword evidence="6" id="KW-1185">Reference proteome</keyword>
<organism evidence="5 6">
    <name type="scientific">Trichoderma ghanense</name>
    <dbReference type="NCBI Taxonomy" id="65468"/>
    <lineage>
        <taxon>Eukaryota</taxon>
        <taxon>Fungi</taxon>
        <taxon>Dikarya</taxon>
        <taxon>Ascomycota</taxon>
        <taxon>Pezizomycotina</taxon>
        <taxon>Sordariomycetes</taxon>
        <taxon>Hypocreomycetidae</taxon>
        <taxon>Hypocreales</taxon>
        <taxon>Hypocreaceae</taxon>
        <taxon>Trichoderma</taxon>
    </lineage>
</organism>
<dbReference type="PROSITE" id="PS50297">
    <property type="entry name" value="ANK_REP_REGION"/>
    <property type="match status" value="2"/>
</dbReference>
<dbReference type="SMART" id="SM00248">
    <property type="entry name" value="ANK"/>
    <property type="match status" value="7"/>
</dbReference>
<dbReference type="Proteomes" id="UP001642720">
    <property type="component" value="Unassembled WGS sequence"/>
</dbReference>
<dbReference type="Pfam" id="PF00023">
    <property type="entry name" value="Ank"/>
    <property type="match status" value="2"/>
</dbReference>
<keyword evidence="1" id="KW-0677">Repeat</keyword>
<dbReference type="RefSeq" id="XP_073562170.1">
    <property type="nucleotide sequence ID" value="XM_073698813.1"/>
</dbReference>
<evidence type="ECO:0000256" key="3">
    <source>
        <dbReference type="PROSITE-ProRule" id="PRU00023"/>
    </source>
</evidence>
<dbReference type="InterPro" id="IPR036770">
    <property type="entry name" value="Ankyrin_rpt-contain_sf"/>
</dbReference>
<comment type="caution">
    <text evidence="5">The sequence shown here is derived from an EMBL/GenBank/DDBJ whole genome shotgun (WGS) entry which is preliminary data.</text>
</comment>
<dbReference type="GeneID" id="300573263"/>
<feature type="repeat" description="ANK" evidence="3">
    <location>
        <begin position="69"/>
        <end position="101"/>
    </location>
</feature>
<dbReference type="PANTHER" id="PTHR24198">
    <property type="entry name" value="ANKYRIN REPEAT AND PROTEIN KINASE DOMAIN-CONTAINING PROTEIN"/>
    <property type="match status" value="1"/>
</dbReference>
<feature type="region of interest" description="Disordered" evidence="4">
    <location>
        <begin position="1"/>
        <end position="27"/>
    </location>
</feature>
<name>A0ABY2HEB7_9HYPO</name>
<dbReference type="EMBL" id="PPTA01000002">
    <property type="protein sequence ID" value="TFB05969.1"/>
    <property type="molecule type" value="Genomic_DNA"/>
</dbReference>
<dbReference type="PRINTS" id="PR01415">
    <property type="entry name" value="ANKYRIN"/>
</dbReference>
<accession>A0ABY2HEB7</accession>
<evidence type="ECO:0000313" key="6">
    <source>
        <dbReference type="Proteomes" id="UP001642720"/>
    </source>
</evidence>